<dbReference type="AlphaFoldDB" id="A0A1I4JC65"/>
<dbReference type="Gene3D" id="1.10.10.10">
    <property type="entry name" value="Winged helix-like DNA-binding domain superfamily/Winged helix DNA-binding domain"/>
    <property type="match status" value="1"/>
</dbReference>
<keyword evidence="6" id="KW-1185">Reference proteome</keyword>
<evidence type="ECO:0000256" key="1">
    <source>
        <dbReference type="ARBA" id="ARBA00023015"/>
    </source>
</evidence>
<gene>
    <name evidence="5" type="ORF">SAMN04488004_13528</name>
</gene>
<feature type="domain" description="HTH luxR-type" evidence="4">
    <location>
        <begin position="137"/>
        <end position="202"/>
    </location>
</feature>
<evidence type="ECO:0000259" key="4">
    <source>
        <dbReference type="PROSITE" id="PS50043"/>
    </source>
</evidence>
<dbReference type="SUPFAM" id="SSF46894">
    <property type="entry name" value="C-terminal effector domain of the bipartite response regulators"/>
    <property type="match status" value="1"/>
</dbReference>
<dbReference type="Gene3D" id="3.30.450.80">
    <property type="entry name" value="Transcription factor LuxR-like, autoinducer-binding domain"/>
    <property type="match status" value="1"/>
</dbReference>
<dbReference type="OrthoDB" id="7826109at2"/>
<organism evidence="5 6">
    <name type="scientific">Loktanella salsilacus</name>
    <dbReference type="NCBI Taxonomy" id="195913"/>
    <lineage>
        <taxon>Bacteria</taxon>
        <taxon>Pseudomonadati</taxon>
        <taxon>Pseudomonadota</taxon>
        <taxon>Alphaproteobacteria</taxon>
        <taxon>Rhodobacterales</taxon>
        <taxon>Roseobacteraceae</taxon>
        <taxon>Loktanella</taxon>
    </lineage>
</organism>
<protein>
    <submittedName>
        <fullName evidence="5">Transcriptional regulator, LuxR family</fullName>
    </submittedName>
</protein>
<dbReference type="InterPro" id="IPR000792">
    <property type="entry name" value="Tscrpt_reg_LuxR_C"/>
</dbReference>
<sequence>MVLQVTPRDLEVLAPAGHYIALRIGFAFPMEEINAFPPRWVDHYTKNRLMIHDPVMQWGYTNTGTVRWSELAQMDTRGVFSMATTFGLRFGMSVAIFDEKLDLDGQRSIASFARSDREFNDLEAKLLHTFIKRRHFEMVAPTNLTTAELEALGMVRDGKRLKKIAFDLGITEGAVKQRLKNAKVKLGASTSTQAAAMAGQFKLI</sequence>
<dbReference type="EMBL" id="FOTF01000035">
    <property type="protein sequence ID" value="SFL64172.1"/>
    <property type="molecule type" value="Genomic_DNA"/>
</dbReference>
<reference evidence="5 6" key="1">
    <citation type="submission" date="2016-10" db="EMBL/GenBank/DDBJ databases">
        <authorList>
            <person name="de Groot N.N."/>
        </authorList>
    </citation>
    <scope>NUCLEOTIDE SEQUENCE [LARGE SCALE GENOMIC DNA]</scope>
    <source>
        <strain evidence="5 6">DSM 16199</strain>
    </source>
</reference>
<dbReference type="GO" id="GO:0003677">
    <property type="term" value="F:DNA binding"/>
    <property type="evidence" value="ECO:0007669"/>
    <property type="project" value="UniProtKB-KW"/>
</dbReference>
<dbReference type="Proteomes" id="UP000199550">
    <property type="component" value="Unassembled WGS sequence"/>
</dbReference>
<keyword evidence="3" id="KW-0804">Transcription</keyword>
<dbReference type="InterPro" id="IPR036693">
    <property type="entry name" value="TF_LuxR_autoind-bd_dom_sf"/>
</dbReference>
<dbReference type="InterPro" id="IPR036388">
    <property type="entry name" value="WH-like_DNA-bd_sf"/>
</dbReference>
<dbReference type="PROSITE" id="PS50043">
    <property type="entry name" value="HTH_LUXR_2"/>
    <property type="match status" value="1"/>
</dbReference>
<evidence type="ECO:0000313" key="5">
    <source>
        <dbReference type="EMBL" id="SFL64172.1"/>
    </source>
</evidence>
<evidence type="ECO:0000256" key="3">
    <source>
        <dbReference type="ARBA" id="ARBA00023163"/>
    </source>
</evidence>
<dbReference type="SMART" id="SM00421">
    <property type="entry name" value="HTH_LUXR"/>
    <property type="match status" value="1"/>
</dbReference>
<keyword evidence="2" id="KW-0238">DNA-binding</keyword>
<dbReference type="InterPro" id="IPR005143">
    <property type="entry name" value="TF_LuxR_autoind-bd_dom"/>
</dbReference>
<dbReference type="InterPro" id="IPR016032">
    <property type="entry name" value="Sig_transdc_resp-reg_C-effctor"/>
</dbReference>
<evidence type="ECO:0000313" key="6">
    <source>
        <dbReference type="Proteomes" id="UP000199550"/>
    </source>
</evidence>
<keyword evidence="1" id="KW-0805">Transcription regulation</keyword>
<dbReference type="Pfam" id="PF03472">
    <property type="entry name" value="Autoind_bind"/>
    <property type="match status" value="1"/>
</dbReference>
<dbReference type="STRING" id="195913.SAMN04488004_13528"/>
<proteinExistence type="predicted"/>
<accession>A0A1I4JC65</accession>
<dbReference type="Pfam" id="PF00196">
    <property type="entry name" value="GerE"/>
    <property type="match status" value="1"/>
</dbReference>
<dbReference type="CDD" id="cd06170">
    <property type="entry name" value="LuxR_C_like"/>
    <property type="match status" value="1"/>
</dbReference>
<dbReference type="SUPFAM" id="SSF75516">
    <property type="entry name" value="Pheromone-binding domain of LuxR-like quorum-sensing transcription factors"/>
    <property type="match status" value="1"/>
</dbReference>
<dbReference type="GO" id="GO:0006355">
    <property type="term" value="P:regulation of DNA-templated transcription"/>
    <property type="evidence" value="ECO:0007669"/>
    <property type="project" value="InterPro"/>
</dbReference>
<evidence type="ECO:0000256" key="2">
    <source>
        <dbReference type="ARBA" id="ARBA00023125"/>
    </source>
</evidence>
<name>A0A1I4JC65_9RHOB</name>